<feature type="transmembrane region" description="Helical" evidence="1">
    <location>
        <begin position="148"/>
        <end position="173"/>
    </location>
</feature>
<feature type="transmembrane region" description="Helical" evidence="1">
    <location>
        <begin position="185"/>
        <end position="205"/>
    </location>
</feature>
<dbReference type="Pfam" id="PF09515">
    <property type="entry name" value="Thia_YuaJ"/>
    <property type="match status" value="1"/>
</dbReference>
<dbReference type="EMBL" id="DVHN01000199">
    <property type="protein sequence ID" value="HIR90134.1"/>
    <property type="molecule type" value="Genomic_DNA"/>
</dbReference>
<accession>A0A9D1JEJ5</accession>
<gene>
    <name evidence="2" type="primary">thiT</name>
    <name evidence="2" type="ORF">IAC96_14415</name>
</gene>
<dbReference type="GO" id="GO:0005886">
    <property type="term" value="C:plasma membrane"/>
    <property type="evidence" value="ECO:0007669"/>
    <property type="project" value="InterPro"/>
</dbReference>
<comment type="caution">
    <text evidence="2">The sequence shown here is derived from an EMBL/GenBank/DDBJ whole genome shotgun (WGS) entry which is preliminary data.</text>
</comment>
<feature type="transmembrane region" description="Helical" evidence="1">
    <location>
        <begin position="51"/>
        <end position="71"/>
    </location>
</feature>
<keyword evidence="1" id="KW-0472">Membrane</keyword>
<reference evidence="2" key="2">
    <citation type="journal article" date="2021" name="PeerJ">
        <title>Extensive microbial diversity within the chicken gut microbiome revealed by metagenomics and culture.</title>
        <authorList>
            <person name="Gilroy R."/>
            <person name="Ravi A."/>
            <person name="Getino M."/>
            <person name="Pursley I."/>
            <person name="Horton D.L."/>
            <person name="Alikhan N.F."/>
            <person name="Baker D."/>
            <person name="Gharbi K."/>
            <person name="Hall N."/>
            <person name="Watson M."/>
            <person name="Adriaenssens E.M."/>
            <person name="Foster-Nyarko E."/>
            <person name="Jarju S."/>
            <person name="Secka A."/>
            <person name="Antonio M."/>
            <person name="Oren A."/>
            <person name="Chaudhuri R.R."/>
            <person name="La Ragione R."/>
            <person name="Hildebrand F."/>
            <person name="Pallen M.J."/>
        </authorList>
    </citation>
    <scope>NUCLEOTIDE SEQUENCE</scope>
    <source>
        <strain evidence="2">ChiW13-3771</strain>
    </source>
</reference>
<proteinExistence type="predicted"/>
<keyword evidence="1" id="KW-1133">Transmembrane helix</keyword>
<sequence>MLSFFVTKSSDGESWILQPGGYLVFIALFLILIVIASLFRKKKSNHFETKPMVFSAVSIALATVTSMITILKMPYGGSVTLLSMMFITLVGYWYGLSIGLTTAVAYGILQLILDPYILSIPQMLFDYIFAFGALGLSGLFTNQKHGLIIGYWVGILGRYLFSTLSGCIFFATYAPEGLNPVLYSLLYNGAYMGTEAVLTSIVMLLPPVQHSFRMIKKMALSS</sequence>
<dbReference type="GO" id="GO:0015234">
    <property type="term" value="F:thiamine transmembrane transporter activity"/>
    <property type="evidence" value="ECO:0007669"/>
    <property type="project" value="InterPro"/>
</dbReference>
<keyword evidence="1" id="KW-0812">Transmembrane</keyword>
<reference evidence="2" key="1">
    <citation type="submission" date="2020-10" db="EMBL/GenBank/DDBJ databases">
        <authorList>
            <person name="Gilroy R."/>
        </authorList>
    </citation>
    <scope>NUCLEOTIDE SEQUENCE</scope>
    <source>
        <strain evidence="2">ChiW13-3771</strain>
    </source>
</reference>
<dbReference type="InterPro" id="IPR012651">
    <property type="entry name" value="Thia_Transptr_ThiT"/>
</dbReference>
<feature type="transmembrane region" description="Helical" evidence="1">
    <location>
        <begin position="124"/>
        <end position="142"/>
    </location>
</feature>
<dbReference type="AlphaFoldDB" id="A0A9D1JEJ5"/>
<organism evidence="2 3">
    <name type="scientific">Candidatus Fimimorpha faecalis</name>
    <dbReference type="NCBI Taxonomy" id="2840824"/>
    <lineage>
        <taxon>Bacteria</taxon>
        <taxon>Bacillati</taxon>
        <taxon>Bacillota</taxon>
        <taxon>Clostridia</taxon>
        <taxon>Eubacteriales</taxon>
        <taxon>Candidatus Fimimorpha</taxon>
    </lineage>
</organism>
<dbReference type="Gene3D" id="1.10.1760.20">
    <property type="match status" value="1"/>
</dbReference>
<dbReference type="NCBIfam" id="TIGR02357">
    <property type="entry name" value="ECF_ThiT_YuaJ"/>
    <property type="match status" value="1"/>
</dbReference>
<dbReference type="Proteomes" id="UP000824201">
    <property type="component" value="Unassembled WGS sequence"/>
</dbReference>
<evidence type="ECO:0000313" key="2">
    <source>
        <dbReference type="EMBL" id="HIR90134.1"/>
    </source>
</evidence>
<feature type="transmembrane region" description="Helical" evidence="1">
    <location>
        <begin position="91"/>
        <end position="112"/>
    </location>
</feature>
<evidence type="ECO:0000313" key="3">
    <source>
        <dbReference type="Proteomes" id="UP000824201"/>
    </source>
</evidence>
<name>A0A9D1JEJ5_9FIRM</name>
<evidence type="ECO:0000256" key="1">
    <source>
        <dbReference type="SAM" id="Phobius"/>
    </source>
</evidence>
<protein>
    <submittedName>
        <fullName evidence="2">Energy-coupled thiamine transporter ThiT</fullName>
    </submittedName>
</protein>
<feature type="transmembrane region" description="Helical" evidence="1">
    <location>
        <begin position="20"/>
        <end position="39"/>
    </location>
</feature>